<dbReference type="Proteomes" id="UP000029737">
    <property type="component" value="Unassembled WGS sequence"/>
</dbReference>
<dbReference type="AlphaFoldDB" id="A0A099D9U6"/>
<dbReference type="OrthoDB" id="9771883at2"/>
<gene>
    <name evidence="3" type="ORF">CDG81_09140</name>
    <name evidence="4" type="ORF">IL38_07520</name>
</gene>
<dbReference type="eggNOG" id="COG1250">
    <property type="taxonomic scope" value="Bacteria"/>
</dbReference>
<dbReference type="GO" id="GO:0006631">
    <property type="term" value="P:fatty acid metabolic process"/>
    <property type="evidence" value="ECO:0007669"/>
    <property type="project" value="InterPro"/>
</dbReference>
<name>A0A099D9U6_9ACTN</name>
<dbReference type="InterPro" id="IPR006108">
    <property type="entry name" value="3HC_DH_C"/>
</dbReference>
<dbReference type="InterPro" id="IPR013328">
    <property type="entry name" value="6PGD_dom2"/>
</dbReference>
<evidence type="ECO:0000313" key="6">
    <source>
        <dbReference type="Proteomes" id="UP000215043"/>
    </source>
</evidence>
<reference evidence="4 5" key="1">
    <citation type="journal article" date="2014" name="PLoS ONE">
        <title>Identification and Characterization of a New Erythromycin Biosynthetic Gene Cluster in Actinopolyspora erythraea YIM90600, a Novel Erythronolide-Producing Halophilic Actinomycete Isolated from Salt Field.</title>
        <authorList>
            <person name="Chen D."/>
            <person name="Feng J."/>
            <person name="Huang L."/>
            <person name="Zhang Q."/>
            <person name="Wu J."/>
            <person name="Zhu X."/>
            <person name="Duan Y."/>
            <person name="Xu Z."/>
        </authorList>
    </citation>
    <scope>NUCLEOTIDE SEQUENCE [LARGE SCALE GENOMIC DNA]</scope>
    <source>
        <strain evidence="4 5">YIM90600</strain>
    </source>
</reference>
<evidence type="ECO:0000313" key="5">
    <source>
        <dbReference type="Proteomes" id="UP000029737"/>
    </source>
</evidence>
<dbReference type="EMBL" id="JPMV01000013">
    <property type="protein sequence ID" value="KGI82140.1"/>
    <property type="molecule type" value="Genomic_DNA"/>
</dbReference>
<protein>
    <recommendedName>
        <fullName evidence="2">3-hydroxyacyl-CoA dehydrogenase C-terminal domain-containing protein</fullName>
    </recommendedName>
</protein>
<dbReference type="GO" id="GO:0016616">
    <property type="term" value="F:oxidoreductase activity, acting on the CH-OH group of donors, NAD or NADP as acceptor"/>
    <property type="evidence" value="ECO:0007669"/>
    <property type="project" value="InterPro"/>
</dbReference>
<evidence type="ECO:0000256" key="1">
    <source>
        <dbReference type="ARBA" id="ARBA00005086"/>
    </source>
</evidence>
<dbReference type="HOGENOM" id="CLU_2140466_0_0_11"/>
<dbReference type="EMBL" id="CP022752">
    <property type="protein sequence ID" value="ASU78419.1"/>
    <property type="molecule type" value="Genomic_DNA"/>
</dbReference>
<sequence>MVDNGEATVEQIDTAVTERPGLRRPLFGPCMNFHLAGGEGGMAHMSDHFGPSLKSPGPDLEAPELTERLRDEMVSGCERSAEERDMSELVDDRDLASVAVLGAVRGIREERS</sequence>
<organism evidence="3 6">
    <name type="scientific">Actinopolyspora erythraea</name>
    <dbReference type="NCBI Taxonomy" id="414996"/>
    <lineage>
        <taxon>Bacteria</taxon>
        <taxon>Bacillati</taxon>
        <taxon>Actinomycetota</taxon>
        <taxon>Actinomycetes</taxon>
        <taxon>Actinopolysporales</taxon>
        <taxon>Actinopolysporaceae</taxon>
        <taxon>Actinopolyspora</taxon>
    </lineage>
</organism>
<evidence type="ECO:0000259" key="2">
    <source>
        <dbReference type="Pfam" id="PF00725"/>
    </source>
</evidence>
<reference evidence="3 6" key="2">
    <citation type="submission" date="2017-08" db="EMBL/GenBank/DDBJ databases">
        <title>The complete genome sequence of moderately halophilic actinomycete Actinopolyspora erythraea YIM 90600, the producer of novel erythromycin, novel actinopolysporins A-C and tubercidin.</title>
        <authorList>
            <person name="Yin M."/>
            <person name="Tang S."/>
        </authorList>
    </citation>
    <scope>NUCLEOTIDE SEQUENCE [LARGE SCALE GENOMIC DNA]</scope>
    <source>
        <strain evidence="3 6">YIM 90600</strain>
    </source>
</reference>
<dbReference type="Gene3D" id="1.10.1040.10">
    <property type="entry name" value="N-(1-d-carboxylethyl)-l-norvaline Dehydrogenase, domain 2"/>
    <property type="match status" value="1"/>
</dbReference>
<dbReference type="KEGG" id="aey:CDG81_09140"/>
<feature type="domain" description="3-hydroxyacyl-CoA dehydrogenase C-terminal" evidence="2">
    <location>
        <begin position="1"/>
        <end position="59"/>
    </location>
</feature>
<proteinExistence type="predicted"/>
<dbReference type="Pfam" id="PF00725">
    <property type="entry name" value="3HCDH"/>
    <property type="match status" value="1"/>
</dbReference>
<dbReference type="Proteomes" id="UP000215043">
    <property type="component" value="Chromosome"/>
</dbReference>
<keyword evidence="5" id="KW-1185">Reference proteome</keyword>
<comment type="pathway">
    <text evidence="1">Lipid metabolism; butanoate metabolism.</text>
</comment>
<evidence type="ECO:0000313" key="3">
    <source>
        <dbReference type="EMBL" id="ASU78419.1"/>
    </source>
</evidence>
<evidence type="ECO:0000313" key="4">
    <source>
        <dbReference type="EMBL" id="KGI82140.1"/>
    </source>
</evidence>
<accession>A0A099D9U6</accession>